<sequence length="95" mass="11870">MEDWKVKLLRKLFFYQEIVGNFDINNRLEEFISIEYDLIVDSNGSDYFIYEEDGFRIWIEEDEKQGEEDNKLKRLKQWLEEKDLMEWLDKMYIKE</sequence>
<gene>
    <name evidence="1" type="ORF">CLPUN_07970</name>
</gene>
<keyword evidence="2" id="KW-1185">Reference proteome</keyword>
<dbReference type="Proteomes" id="UP000190890">
    <property type="component" value="Unassembled WGS sequence"/>
</dbReference>
<dbReference type="AlphaFoldDB" id="A0A1S8TVM8"/>
<proteinExistence type="predicted"/>
<dbReference type="EMBL" id="LZZM01000044">
    <property type="protein sequence ID" value="OOM81847.1"/>
    <property type="molecule type" value="Genomic_DNA"/>
</dbReference>
<protein>
    <submittedName>
        <fullName evidence="1">Uncharacterized protein</fullName>
    </submittedName>
</protein>
<accession>A0A1S8TVM8</accession>
<organism evidence="1 2">
    <name type="scientific">Clostridium puniceum</name>
    <dbReference type="NCBI Taxonomy" id="29367"/>
    <lineage>
        <taxon>Bacteria</taxon>
        <taxon>Bacillati</taxon>
        <taxon>Bacillota</taxon>
        <taxon>Clostridia</taxon>
        <taxon>Eubacteriales</taxon>
        <taxon>Clostridiaceae</taxon>
        <taxon>Clostridium</taxon>
    </lineage>
</organism>
<evidence type="ECO:0000313" key="1">
    <source>
        <dbReference type="EMBL" id="OOM81847.1"/>
    </source>
</evidence>
<evidence type="ECO:0000313" key="2">
    <source>
        <dbReference type="Proteomes" id="UP000190890"/>
    </source>
</evidence>
<comment type="caution">
    <text evidence="1">The sequence shown here is derived from an EMBL/GenBank/DDBJ whole genome shotgun (WGS) entry which is preliminary data.</text>
</comment>
<dbReference type="RefSeq" id="WP_077846080.1">
    <property type="nucleotide sequence ID" value="NZ_LZZM01000044.1"/>
</dbReference>
<name>A0A1S8TVM8_9CLOT</name>
<reference evidence="1 2" key="1">
    <citation type="submission" date="2016-05" db="EMBL/GenBank/DDBJ databases">
        <title>Microbial solvent formation.</title>
        <authorList>
            <person name="Poehlein A."/>
            <person name="Montoya Solano J.D."/>
            <person name="Flitsch S."/>
            <person name="Krabben P."/>
            <person name="Duerre P."/>
            <person name="Daniel R."/>
        </authorList>
    </citation>
    <scope>NUCLEOTIDE SEQUENCE [LARGE SCALE GENOMIC DNA]</scope>
    <source>
        <strain evidence="1 2">DSM 2619</strain>
    </source>
</reference>